<dbReference type="HOGENOM" id="CLU_002902_4_1_7"/>
<evidence type="ECO:0000256" key="2">
    <source>
        <dbReference type="ARBA" id="ARBA00022801"/>
    </source>
</evidence>
<dbReference type="EMBL" id="CP003360">
    <property type="protein sequence ID" value="AFM22838.1"/>
    <property type="molecule type" value="Genomic_DNA"/>
</dbReference>
<feature type="domain" description="Helicase ATP-binding" evidence="5">
    <location>
        <begin position="66"/>
        <end position="226"/>
    </location>
</feature>
<evidence type="ECO:0000313" key="7">
    <source>
        <dbReference type="EMBL" id="AFM22838.1"/>
    </source>
</evidence>
<dbReference type="GO" id="GO:0070478">
    <property type="term" value="P:nuclear-transcribed mRNA catabolic process, 3'-5' exonucleolytic nonsense-mediated decay"/>
    <property type="evidence" value="ECO:0007669"/>
    <property type="project" value="TreeGrafter"/>
</dbReference>
<dbReference type="InterPro" id="IPR050699">
    <property type="entry name" value="RNA-DNA_Helicase"/>
</dbReference>
<organism evidence="7 8">
    <name type="scientific">Desulfomonile tiedjei (strain ATCC 49306 / DSM 6799 / DCB-1)</name>
    <dbReference type="NCBI Taxonomy" id="706587"/>
    <lineage>
        <taxon>Bacteria</taxon>
        <taxon>Pseudomonadati</taxon>
        <taxon>Thermodesulfobacteriota</taxon>
        <taxon>Desulfomonilia</taxon>
        <taxon>Desulfomonilales</taxon>
        <taxon>Desulfomonilaceae</taxon>
        <taxon>Desulfomonile</taxon>
    </lineage>
</organism>
<name>I4BZU7_DESTA</name>
<keyword evidence="3 7" id="KW-0347">Helicase</keyword>
<keyword evidence="1" id="KW-0547">Nucleotide-binding</keyword>
<keyword evidence="4" id="KW-0067">ATP-binding</keyword>
<dbReference type="PANTHER" id="PTHR12131">
    <property type="entry name" value="ATP-DEPENDENT RNA AND DNA HELICASE"/>
    <property type="match status" value="1"/>
</dbReference>
<keyword evidence="8" id="KW-1185">Reference proteome</keyword>
<dbReference type="Gene3D" id="1.10.3380.30">
    <property type="match status" value="1"/>
</dbReference>
<protein>
    <submittedName>
        <fullName evidence="7">Superfamily II RNA helicase</fullName>
    </submittedName>
</protein>
<dbReference type="Proteomes" id="UP000006055">
    <property type="component" value="Chromosome"/>
</dbReference>
<dbReference type="SMART" id="SM00490">
    <property type="entry name" value="HELICc"/>
    <property type="match status" value="1"/>
</dbReference>
<dbReference type="PANTHER" id="PTHR12131:SF1">
    <property type="entry name" value="ATP-DEPENDENT RNA HELICASE SUPV3L1, MITOCHONDRIAL-RELATED"/>
    <property type="match status" value="1"/>
</dbReference>
<dbReference type="InterPro" id="IPR011545">
    <property type="entry name" value="DEAD/DEAH_box_helicase_dom"/>
</dbReference>
<dbReference type="GO" id="GO:0005524">
    <property type="term" value="F:ATP binding"/>
    <property type="evidence" value="ECO:0007669"/>
    <property type="project" value="UniProtKB-KW"/>
</dbReference>
<evidence type="ECO:0000256" key="1">
    <source>
        <dbReference type="ARBA" id="ARBA00022741"/>
    </source>
</evidence>
<dbReference type="GO" id="GO:0016787">
    <property type="term" value="F:hydrolase activity"/>
    <property type="evidence" value="ECO:0007669"/>
    <property type="project" value="UniProtKB-KW"/>
</dbReference>
<dbReference type="Pfam" id="PF08148">
    <property type="entry name" value="DSHCT"/>
    <property type="match status" value="1"/>
</dbReference>
<dbReference type="Pfam" id="PF00270">
    <property type="entry name" value="DEAD"/>
    <property type="match status" value="1"/>
</dbReference>
<evidence type="ECO:0000259" key="5">
    <source>
        <dbReference type="PROSITE" id="PS51192"/>
    </source>
</evidence>
<dbReference type="SMART" id="SM01142">
    <property type="entry name" value="DSHCT"/>
    <property type="match status" value="1"/>
</dbReference>
<accession>I4BZU7</accession>
<dbReference type="KEGG" id="dti:Desti_0089"/>
<dbReference type="STRING" id="706587.Desti_0089"/>
<proteinExistence type="predicted"/>
<dbReference type="eggNOG" id="COG4581">
    <property type="taxonomic scope" value="Bacteria"/>
</dbReference>
<feature type="domain" description="Helicase C-terminal" evidence="6">
    <location>
        <begin position="282"/>
        <end position="478"/>
    </location>
</feature>
<dbReference type="PROSITE" id="PS51192">
    <property type="entry name" value="HELICASE_ATP_BIND_1"/>
    <property type="match status" value="1"/>
</dbReference>
<dbReference type="GO" id="GO:0055087">
    <property type="term" value="C:Ski complex"/>
    <property type="evidence" value="ECO:0007669"/>
    <property type="project" value="TreeGrafter"/>
</dbReference>
<evidence type="ECO:0000313" key="8">
    <source>
        <dbReference type="Proteomes" id="UP000006055"/>
    </source>
</evidence>
<dbReference type="AlphaFoldDB" id="I4BZU7"/>
<dbReference type="GO" id="GO:0004386">
    <property type="term" value="F:helicase activity"/>
    <property type="evidence" value="ECO:0007669"/>
    <property type="project" value="UniProtKB-KW"/>
</dbReference>
<dbReference type="SMART" id="SM00487">
    <property type="entry name" value="DEXDc"/>
    <property type="match status" value="1"/>
</dbReference>
<sequence>MKALRKKIIDSAEKRKKQTWHQRKKWKPVVQEESIPRAHNAVLPLLAHIGKPEPTPFVPDPFQIEALERILREDVVVSAPTGSGKTWIAVQAAKEYLVRGCGIWYATPLKALSNAKYEEFGEIFGRERIGILTGDRKENPDAPIIVGTTEILRNQLYDAMESGRDLAVDIVILDEAHYLGDIDRGVVWEEVLIYLPERVRVLLLSATISNAEDVSRWLMHVRKTTCSVVQATERPVPLHVMFLTPQNLLTPFFRGSRLFPKVQSYLKTEKGHRRFGASPFPDMNRIMSVLREFQLLPAIIFLKSRADCDKALESLNPSPLDPEEGGFSEAVMSESKNFPELSAQRQFDQLLTRRAGSHHAGQLPGWRLLIERMMVAGHLEVIFSTSTVAAGVNFPARTVVLLQSDRFNGRTFVDMTSTDLHQMTGRAGRRGMDNAGFTLIIPGRYMDLPLVRELLLSEPEPLQSRIGVNFSMVLNLLLSHDPAGVQELLGYSFSAFHVNPKRAEKVKRFLQTNFRKHLSLLQELNYIDEKGVPTHDGRWAARLRLDHPLLIAQLIREREFSDLNSKQLAALMAPFVMDKDKEIVISRELWQRTNPLWKRFRSMLQKLKPLAELLINRGFDVPNIMFWPAAAVFLWAEEVEWGELIENVDADEGDLAMLILRTADHLRQLLSLEKEEPKLAATAAKALSSLMRAPLV</sequence>
<dbReference type="Gene3D" id="3.40.50.300">
    <property type="entry name" value="P-loop containing nucleotide triphosphate hydrolases"/>
    <property type="match status" value="2"/>
</dbReference>
<dbReference type="InterPro" id="IPR012961">
    <property type="entry name" value="Ski2/MTR4_C"/>
</dbReference>
<reference evidence="8" key="1">
    <citation type="submission" date="2012-06" db="EMBL/GenBank/DDBJ databases">
        <title>Complete sequence of chromosome of Desulfomonile tiedjei DSM 6799.</title>
        <authorList>
            <person name="Lucas S."/>
            <person name="Copeland A."/>
            <person name="Lapidus A."/>
            <person name="Glavina del Rio T."/>
            <person name="Dalin E."/>
            <person name="Tice H."/>
            <person name="Bruce D."/>
            <person name="Goodwin L."/>
            <person name="Pitluck S."/>
            <person name="Peters L."/>
            <person name="Ovchinnikova G."/>
            <person name="Zeytun A."/>
            <person name="Lu M."/>
            <person name="Kyrpides N."/>
            <person name="Mavromatis K."/>
            <person name="Ivanova N."/>
            <person name="Brettin T."/>
            <person name="Detter J.C."/>
            <person name="Han C."/>
            <person name="Larimer F."/>
            <person name="Land M."/>
            <person name="Hauser L."/>
            <person name="Markowitz V."/>
            <person name="Cheng J.-F."/>
            <person name="Hugenholtz P."/>
            <person name="Woyke T."/>
            <person name="Wu D."/>
            <person name="Spring S."/>
            <person name="Schroeder M."/>
            <person name="Brambilla E."/>
            <person name="Klenk H.-P."/>
            <person name="Eisen J.A."/>
        </authorList>
    </citation>
    <scope>NUCLEOTIDE SEQUENCE [LARGE SCALE GENOMIC DNA]</scope>
    <source>
        <strain evidence="8">ATCC 49306 / DSM 6799 / DCB-1</strain>
    </source>
</reference>
<evidence type="ECO:0000256" key="4">
    <source>
        <dbReference type="ARBA" id="ARBA00022840"/>
    </source>
</evidence>
<dbReference type="InterPro" id="IPR001650">
    <property type="entry name" value="Helicase_C-like"/>
</dbReference>
<evidence type="ECO:0000259" key="6">
    <source>
        <dbReference type="PROSITE" id="PS51194"/>
    </source>
</evidence>
<gene>
    <name evidence="7" type="ordered locus">Desti_0089</name>
</gene>
<dbReference type="OrthoDB" id="9807155at2"/>
<dbReference type="GO" id="GO:0003676">
    <property type="term" value="F:nucleic acid binding"/>
    <property type="evidence" value="ECO:0007669"/>
    <property type="project" value="InterPro"/>
</dbReference>
<dbReference type="SUPFAM" id="SSF52540">
    <property type="entry name" value="P-loop containing nucleoside triphosphate hydrolases"/>
    <property type="match status" value="1"/>
</dbReference>
<dbReference type="InterPro" id="IPR027417">
    <property type="entry name" value="P-loop_NTPase"/>
</dbReference>
<dbReference type="InterPro" id="IPR014001">
    <property type="entry name" value="Helicase_ATP-bd"/>
</dbReference>
<keyword evidence="2" id="KW-0378">Hydrolase</keyword>
<evidence type="ECO:0000256" key="3">
    <source>
        <dbReference type="ARBA" id="ARBA00022806"/>
    </source>
</evidence>
<dbReference type="PROSITE" id="PS51194">
    <property type="entry name" value="HELICASE_CTER"/>
    <property type="match status" value="1"/>
</dbReference>